<proteinExistence type="predicted"/>
<reference evidence="2" key="1">
    <citation type="journal article" date="2010" name="Genome Res.">
        <title>Population genomic sequencing of Coccidioides fungi reveals recent hybridization and transposon control.</title>
        <authorList>
            <person name="Neafsey D.E."/>
            <person name="Barker B.M."/>
            <person name="Sharpton T.J."/>
            <person name="Stajich J.E."/>
            <person name="Park D.J."/>
            <person name="Whiston E."/>
            <person name="Hung C.-Y."/>
            <person name="McMahan C."/>
            <person name="White J."/>
            <person name="Sykes S."/>
            <person name="Heiman D."/>
            <person name="Young S."/>
            <person name="Zeng Q."/>
            <person name="Abouelleil A."/>
            <person name="Aftuck L."/>
            <person name="Bessette D."/>
            <person name="Brown A."/>
            <person name="FitzGerald M."/>
            <person name="Lui A."/>
            <person name="Macdonald J.P."/>
            <person name="Priest M."/>
            <person name="Orbach M.J."/>
            <person name="Galgiani J.N."/>
            <person name="Kirkland T.N."/>
            <person name="Cole G.T."/>
            <person name="Birren B.W."/>
            <person name="Henn M.R."/>
            <person name="Taylor J.W."/>
            <person name="Rounsley S.D."/>
        </authorList>
    </citation>
    <scope>NUCLEOTIDE SEQUENCE [LARGE SCALE GENOMIC DNA]</scope>
    <source>
        <strain evidence="2">RMSCC 3703</strain>
    </source>
</reference>
<organism evidence="1 2">
    <name type="scientific">Coccidioides immitis RMSCC 3703</name>
    <dbReference type="NCBI Taxonomy" id="454286"/>
    <lineage>
        <taxon>Eukaryota</taxon>
        <taxon>Fungi</taxon>
        <taxon>Dikarya</taxon>
        <taxon>Ascomycota</taxon>
        <taxon>Pezizomycotina</taxon>
        <taxon>Eurotiomycetes</taxon>
        <taxon>Eurotiomycetidae</taxon>
        <taxon>Onygenales</taxon>
        <taxon>Onygenaceae</taxon>
        <taxon>Coccidioides</taxon>
    </lineage>
</organism>
<accession>A0A0J8TQK3</accession>
<dbReference type="EMBL" id="DS268145">
    <property type="protein sequence ID" value="KMU76027.1"/>
    <property type="molecule type" value="Genomic_DNA"/>
</dbReference>
<evidence type="ECO:0000313" key="2">
    <source>
        <dbReference type="Proteomes" id="UP000054559"/>
    </source>
</evidence>
<gene>
    <name evidence="1" type="ORF">CISG_05286</name>
</gene>
<sequence length="124" mass="14026">MSRRRVSERTWGSVDMGLRISGPCVQRNGTSRKVQAGVKEGQTSEILDVLGHQHEKPKEMEHDHRQWPAMARVEAPRFRIHTENAVINNSKTQPELFCFSNPGSKIPLSLTATVTDFLKSTRCI</sequence>
<name>A0A0J8TQK3_COCIT</name>
<protein>
    <submittedName>
        <fullName evidence="1">Uncharacterized protein</fullName>
    </submittedName>
</protein>
<dbReference type="Proteomes" id="UP000054559">
    <property type="component" value="Unassembled WGS sequence"/>
</dbReference>
<evidence type="ECO:0000313" key="1">
    <source>
        <dbReference type="EMBL" id="KMU76027.1"/>
    </source>
</evidence>
<dbReference type="AlphaFoldDB" id="A0A0J8TQK3"/>